<accession>A0A368C4A5</accession>
<gene>
    <name evidence="2" type="ORF">DBW92_03440</name>
</gene>
<name>A0A368C4A5_9GAMM</name>
<dbReference type="InterPro" id="IPR002925">
    <property type="entry name" value="Dienelactn_hydro"/>
</dbReference>
<proteinExistence type="predicted"/>
<organism evidence="2 3">
    <name type="scientific">SAR86 cluster bacterium</name>
    <dbReference type="NCBI Taxonomy" id="2030880"/>
    <lineage>
        <taxon>Bacteria</taxon>
        <taxon>Pseudomonadati</taxon>
        <taxon>Pseudomonadota</taxon>
        <taxon>Gammaproteobacteria</taxon>
        <taxon>SAR86 cluster</taxon>
    </lineage>
</organism>
<reference evidence="2 3" key="1">
    <citation type="journal article" date="2018" name="Microbiome">
        <title>Fine metagenomic profile of the Mediterranean stratified and mixed water columns revealed by assembly and recruitment.</title>
        <authorList>
            <person name="Haro-Moreno J.M."/>
            <person name="Lopez-Perez M."/>
            <person name="De La Torre J.R."/>
            <person name="Picazo A."/>
            <person name="Camacho A."/>
            <person name="Rodriguez-Valera F."/>
        </authorList>
    </citation>
    <scope>NUCLEOTIDE SEQUENCE [LARGE SCALE GENOMIC DNA]</scope>
    <source>
        <strain evidence="2">MED-G78</strain>
    </source>
</reference>
<dbReference type="InterPro" id="IPR029058">
    <property type="entry name" value="AB_hydrolase_fold"/>
</dbReference>
<dbReference type="InterPro" id="IPR051049">
    <property type="entry name" value="Dienelactone_hydrolase-like"/>
</dbReference>
<dbReference type="AlphaFoldDB" id="A0A368C4A5"/>
<feature type="domain" description="Dienelactone hydrolase" evidence="1">
    <location>
        <begin position="44"/>
        <end position="238"/>
    </location>
</feature>
<comment type="caution">
    <text evidence="2">The sequence shown here is derived from an EMBL/GenBank/DDBJ whole genome shotgun (WGS) entry which is preliminary data.</text>
</comment>
<dbReference type="Proteomes" id="UP000252915">
    <property type="component" value="Unassembled WGS sequence"/>
</dbReference>
<evidence type="ECO:0000313" key="2">
    <source>
        <dbReference type="EMBL" id="RCL44408.1"/>
    </source>
</evidence>
<dbReference type="SUPFAM" id="SSF53474">
    <property type="entry name" value="alpha/beta-Hydrolases"/>
    <property type="match status" value="1"/>
</dbReference>
<evidence type="ECO:0000259" key="1">
    <source>
        <dbReference type="Pfam" id="PF01738"/>
    </source>
</evidence>
<dbReference type="PANTHER" id="PTHR46623:SF6">
    <property type="entry name" value="ALPHA_BETA-HYDROLASES SUPERFAMILY PROTEIN"/>
    <property type="match status" value="1"/>
</dbReference>
<dbReference type="EMBL" id="QOPI01000017">
    <property type="protein sequence ID" value="RCL44408.1"/>
    <property type="molecule type" value="Genomic_DNA"/>
</dbReference>
<dbReference type="Pfam" id="PF01738">
    <property type="entry name" value="DLH"/>
    <property type="match status" value="1"/>
</dbReference>
<protein>
    <recommendedName>
        <fullName evidence="1">Dienelactone hydrolase domain-containing protein</fullName>
    </recommendedName>
</protein>
<dbReference type="GO" id="GO:0016787">
    <property type="term" value="F:hydrolase activity"/>
    <property type="evidence" value="ECO:0007669"/>
    <property type="project" value="InterPro"/>
</dbReference>
<dbReference type="Gene3D" id="3.40.50.1820">
    <property type="entry name" value="alpha/beta hydrolase"/>
    <property type="match status" value="1"/>
</dbReference>
<sequence length="309" mass="34546">MKLKSGDDGNIFYQSSSPFEFYDIFNGSSKKEQEVFGTLVFPEAKKKTYPLVICMHGSMGWAMSSHDHSVNFLENGFAIFKVQSFESRNVTSIVEDQVQVTVATAQTDCFEALKILSNHPDIETNNIFIAGWSFGGSTAIYSAWEPIAEKLAPNGERFKAFLAFYPGAYMWPEEMRWSKQPILSLIGKDDDYTPSSLIEELSPAINEAGGNSSIILYEDSHHSFDRVDPVAYLPNAVALSKKHSIIKKDGSQYYDGEDGVRYEMNTVEGRIKLIQSGLAPIGAHLGCNWKARRASMKDSLNFLKENLDD</sequence>
<evidence type="ECO:0000313" key="3">
    <source>
        <dbReference type="Proteomes" id="UP000252915"/>
    </source>
</evidence>
<dbReference type="PANTHER" id="PTHR46623">
    <property type="entry name" value="CARBOXYMETHYLENEBUTENOLIDASE-RELATED"/>
    <property type="match status" value="1"/>
</dbReference>